<feature type="signal peptide" evidence="1">
    <location>
        <begin position="1"/>
        <end position="20"/>
    </location>
</feature>
<dbReference type="InterPro" id="IPR006127">
    <property type="entry name" value="ZnuA-like"/>
</dbReference>
<gene>
    <name evidence="2" type="ORF">SAMN05444390_106196</name>
</gene>
<dbReference type="GO" id="GO:0046872">
    <property type="term" value="F:metal ion binding"/>
    <property type="evidence" value="ECO:0007669"/>
    <property type="project" value="InterPro"/>
</dbReference>
<accession>A0A1H6DI53</accession>
<evidence type="ECO:0000313" key="2">
    <source>
        <dbReference type="EMBL" id="SEG84879.1"/>
    </source>
</evidence>
<dbReference type="Gene3D" id="3.40.50.1980">
    <property type="entry name" value="Nitrogenase molybdenum iron protein domain"/>
    <property type="match status" value="1"/>
</dbReference>
<dbReference type="PANTHER" id="PTHR42953">
    <property type="entry name" value="HIGH-AFFINITY ZINC UPTAKE SYSTEM PROTEIN ZNUA-RELATED"/>
    <property type="match status" value="1"/>
</dbReference>
<keyword evidence="1" id="KW-0732">Signal</keyword>
<dbReference type="Pfam" id="PF01297">
    <property type="entry name" value="ZnuA"/>
    <property type="match status" value="1"/>
</dbReference>
<proteinExistence type="predicted"/>
<dbReference type="PANTHER" id="PTHR42953:SF4">
    <property type="entry name" value="METAL ABC TRANSPORTER SUBSTRATE-BINDING PROTEIN"/>
    <property type="match status" value="1"/>
</dbReference>
<name>A0A1H6DI53_9GAMM</name>
<dbReference type="Proteomes" id="UP000236745">
    <property type="component" value="Unassembled WGS sequence"/>
</dbReference>
<reference evidence="2 3" key="1">
    <citation type="submission" date="2016-10" db="EMBL/GenBank/DDBJ databases">
        <authorList>
            <person name="de Groot N.N."/>
        </authorList>
    </citation>
    <scope>NUCLEOTIDE SEQUENCE [LARGE SCALE GENOMIC DNA]</scope>
    <source>
        <strain evidence="2 3">DSM 22012</strain>
    </source>
</reference>
<organism evidence="2 3">
    <name type="scientific">Marinobacterium lutimaris</name>
    <dbReference type="NCBI Taxonomy" id="568106"/>
    <lineage>
        <taxon>Bacteria</taxon>
        <taxon>Pseudomonadati</taxon>
        <taxon>Pseudomonadota</taxon>
        <taxon>Gammaproteobacteria</taxon>
        <taxon>Oceanospirillales</taxon>
        <taxon>Oceanospirillaceae</taxon>
        <taxon>Marinobacterium</taxon>
    </lineage>
</organism>
<protein>
    <submittedName>
        <fullName evidence="2">ABC-type Zn uptake system ZnuABC, Zn-binding component ZnuA</fullName>
    </submittedName>
</protein>
<sequence length="321" mass="35045">MKRQSLICLLLALFSLNVSAAAQDEPLSVMVAHPALQAISERLVQQTGIQILPVQPAKLPPSRLRSYLGGRGENRLAEVSQQADAVITLGSLWQQDPIYPFARRFNIRIAEIDATEPLDQALPGIARLRHEAPSALYATLGLEPMPANGEESAPWLSPTALGSIADILVHDLARFSPADAQQLETNLAAFKRELIKTKSEADLELALAYNLTTLSLSPHFDYLASDLGLDLLASLYAAPNEWTAERLAQLADYIRDNEVAVVLVDHPLDEQGQQRLEEAGARVIQLNQLKPVSRQEIAAPLEVIQANLAKLVEAYMADADS</sequence>
<feature type="chain" id="PRO_5009296004" evidence="1">
    <location>
        <begin position="21"/>
        <end position="321"/>
    </location>
</feature>
<dbReference type="GO" id="GO:0030001">
    <property type="term" value="P:metal ion transport"/>
    <property type="evidence" value="ECO:0007669"/>
    <property type="project" value="InterPro"/>
</dbReference>
<dbReference type="OrthoDB" id="6104586at2"/>
<evidence type="ECO:0000313" key="3">
    <source>
        <dbReference type="Proteomes" id="UP000236745"/>
    </source>
</evidence>
<dbReference type="RefSeq" id="WP_104005430.1">
    <property type="nucleotide sequence ID" value="NZ_FNVQ01000006.1"/>
</dbReference>
<dbReference type="SUPFAM" id="SSF53807">
    <property type="entry name" value="Helical backbone' metal receptor"/>
    <property type="match status" value="1"/>
</dbReference>
<dbReference type="EMBL" id="FNVQ01000006">
    <property type="protein sequence ID" value="SEG84879.1"/>
    <property type="molecule type" value="Genomic_DNA"/>
</dbReference>
<evidence type="ECO:0000256" key="1">
    <source>
        <dbReference type="SAM" id="SignalP"/>
    </source>
</evidence>
<dbReference type="AlphaFoldDB" id="A0A1H6DI53"/>
<keyword evidence="3" id="KW-1185">Reference proteome</keyword>
<dbReference type="InterPro" id="IPR050492">
    <property type="entry name" value="Bact_metal-bind_prot9"/>
</dbReference>